<dbReference type="AlphaFoldDB" id="A0AAN6YD98"/>
<protein>
    <submittedName>
        <fullName evidence="2">Uncharacterized protein</fullName>
    </submittedName>
</protein>
<comment type="caution">
    <text evidence="2">The sequence shown here is derived from an EMBL/GenBank/DDBJ whole genome shotgun (WGS) entry which is preliminary data.</text>
</comment>
<sequence length="510" mass="57932">MSPDQPLTSSEGPQQSRKALNASGQSHASPNIVKPIKFVRQECADDGFTLAPEPKIWEVSGDVRRRTDQVPRAEPPPTNRATSSASSQQTSSSRRPQRNGSNHPGNGDSSGSESDDFDRNRKPAHAKAAVKKPTRRPVLAETPASFSADRSALEDEEMQRMSTFRTMRHLEETWPAVKHQRQLNRTMGLKRKRVLAQAKTKRELESSIRPNGEEWAMDLQQYVIRLDRQRRDYLDEALFNRFYATLDDGTLDSPEPALCHKRMVMERVKTEVLHQHQGFHVLTSEPYSTRQAHLDLVSVIRNITVRPRSSRPIVGTLVSQALVDSYVANIVQFSEDLILMGPSSLEDRLEMLCNLILDSPSHSGERLDEYIDWIYSGVDRAEFERCCLRAKEFDNFRVKTLPSLNDNSEQVLFSHLDAMYLVSFKEGFATSIKRLPKGDLRFLGWFPSCSRLGWSLPTDYLRLEYDPGWDSVFVVDANEQILGIYMFPGWVMAWDKDMENLVGIASSGSL</sequence>
<feature type="region of interest" description="Disordered" evidence="1">
    <location>
        <begin position="1"/>
        <end position="33"/>
    </location>
</feature>
<keyword evidence="3" id="KW-1185">Reference proteome</keyword>
<reference evidence="2" key="1">
    <citation type="journal article" date="2023" name="Mol. Phylogenet. Evol.">
        <title>Genome-scale phylogeny and comparative genomics of the fungal order Sordariales.</title>
        <authorList>
            <person name="Hensen N."/>
            <person name="Bonometti L."/>
            <person name="Westerberg I."/>
            <person name="Brannstrom I.O."/>
            <person name="Guillou S."/>
            <person name="Cros-Aarteil S."/>
            <person name="Calhoun S."/>
            <person name="Haridas S."/>
            <person name="Kuo A."/>
            <person name="Mondo S."/>
            <person name="Pangilinan J."/>
            <person name="Riley R."/>
            <person name="LaButti K."/>
            <person name="Andreopoulos B."/>
            <person name="Lipzen A."/>
            <person name="Chen C."/>
            <person name="Yan M."/>
            <person name="Daum C."/>
            <person name="Ng V."/>
            <person name="Clum A."/>
            <person name="Steindorff A."/>
            <person name="Ohm R.A."/>
            <person name="Martin F."/>
            <person name="Silar P."/>
            <person name="Natvig D.O."/>
            <person name="Lalanne C."/>
            <person name="Gautier V."/>
            <person name="Ament-Velasquez S.L."/>
            <person name="Kruys A."/>
            <person name="Hutchinson M.I."/>
            <person name="Powell A.J."/>
            <person name="Barry K."/>
            <person name="Miller A.N."/>
            <person name="Grigoriev I.V."/>
            <person name="Debuchy R."/>
            <person name="Gladieux P."/>
            <person name="Hiltunen Thoren M."/>
            <person name="Johannesson H."/>
        </authorList>
    </citation>
    <scope>NUCLEOTIDE SEQUENCE</scope>
    <source>
        <strain evidence="2">PSN293</strain>
    </source>
</reference>
<evidence type="ECO:0000313" key="2">
    <source>
        <dbReference type="EMBL" id="KAK4216495.1"/>
    </source>
</evidence>
<gene>
    <name evidence="2" type="ORF">QBC37DRAFT_416845</name>
</gene>
<dbReference type="EMBL" id="MU858068">
    <property type="protein sequence ID" value="KAK4216495.1"/>
    <property type="molecule type" value="Genomic_DNA"/>
</dbReference>
<name>A0AAN6YD98_9PEZI</name>
<feature type="region of interest" description="Disordered" evidence="1">
    <location>
        <begin position="48"/>
        <end position="157"/>
    </location>
</feature>
<feature type="compositionally biased region" description="Polar residues" evidence="1">
    <location>
        <begin position="1"/>
        <end position="29"/>
    </location>
</feature>
<dbReference type="Proteomes" id="UP001301769">
    <property type="component" value="Unassembled WGS sequence"/>
</dbReference>
<evidence type="ECO:0000256" key="1">
    <source>
        <dbReference type="SAM" id="MobiDB-lite"/>
    </source>
</evidence>
<accession>A0AAN6YD98</accession>
<feature type="compositionally biased region" description="Basic and acidic residues" evidence="1">
    <location>
        <begin position="61"/>
        <end position="71"/>
    </location>
</feature>
<feature type="compositionally biased region" description="Basic residues" evidence="1">
    <location>
        <begin position="122"/>
        <end position="135"/>
    </location>
</feature>
<organism evidence="2 3">
    <name type="scientific">Rhypophila decipiens</name>
    <dbReference type="NCBI Taxonomy" id="261697"/>
    <lineage>
        <taxon>Eukaryota</taxon>
        <taxon>Fungi</taxon>
        <taxon>Dikarya</taxon>
        <taxon>Ascomycota</taxon>
        <taxon>Pezizomycotina</taxon>
        <taxon>Sordariomycetes</taxon>
        <taxon>Sordariomycetidae</taxon>
        <taxon>Sordariales</taxon>
        <taxon>Naviculisporaceae</taxon>
        <taxon>Rhypophila</taxon>
    </lineage>
</organism>
<evidence type="ECO:0000313" key="3">
    <source>
        <dbReference type="Proteomes" id="UP001301769"/>
    </source>
</evidence>
<proteinExistence type="predicted"/>
<feature type="compositionally biased region" description="Low complexity" evidence="1">
    <location>
        <begin position="81"/>
        <end position="93"/>
    </location>
</feature>
<reference evidence="2" key="2">
    <citation type="submission" date="2023-05" db="EMBL/GenBank/DDBJ databases">
        <authorList>
            <consortium name="Lawrence Berkeley National Laboratory"/>
            <person name="Steindorff A."/>
            <person name="Hensen N."/>
            <person name="Bonometti L."/>
            <person name="Westerberg I."/>
            <person name="Brannstrom I.O."/>
            <person name="Guillou S."/>
            <person name="Cros-Aarteil S."/>
            <person name="Calhoun S."/>
            <person name="Haridas S."/>
            <person name="Kuo A."/>
            <person name="Mondo S."/>
            <person name="Pangilinan J."/>
            <person name="Riley R."/>
            <person name="Labutti K."/>
            <person name="Andreopoulos B."/>
            <person name="Lipzen A."/>
            <person name="Chen C."/>
            <person name="Yanf M."/>
            <person name="Daum C."/>
            <person name="Ng V."/>
            <person name="Clum A."/>
            <person name="Ohm R."/>
            <person name="Martin F."/>
            <person name="Silar P."/>
            <person name="Natvig D."/>
            <person name="Lalanne C."/>
            <person name="Gautier V."/>
            <person name="Ament-Velasquez S.L."/>
            <person name="Kruys A."/>
            <person name="Hutchinson M.I."/>
            <person name="Powell A.J."/>
            <person name="Barry K."/>
            <person name="Miller A.N."/>
            <person name="Grigoriev I.V."/>
            <person name="Debuchy R."/>
            <person name="Gladieux P."/>
            <person name="Thoren M.H."/>
            <person name="Johannesson H."/>
        </authorList>
    </citation>
    <scope>NUCLEOTIDE SEQUENCE</scope>
    <source>
        <strain evidence="2">PSN293</strain>
    </source>
</reference>